<keyword evidence="12" id="KW-1185">Reference proteome</keyword>
<dbReference type="Gene3D" id="3.40.50.300">
    <property type="entry name" value="P-loop containing nucleotide triphosphate hydrolases"/>
    <property type="match status" value="1"/>
</dbReference>
<feature type="domain" description="NB-ARC" evidence="7">
    <location>
        <begin position="207"/>
        <end position="375"/>
    </location>
</feature>
<feature type="domain" description="Disease resistance N-terminal" evidence="8">
    <location>
        <begin position="44"/>
        <end position="133"/>
    </location>
</feature>
<dbReference type="PANTHER" id="PTHR23155:SF1116">
    <property type="entry name" value="OS12G0273300 PROTEIN"/>
    <property type="match status" value="1"/>
</dbReference>
<keyword evidence="6" id="KW-0175">Coiled coil</keyword>
<dbReference type="Pfam" id="PF18052">
    <property type="entry name" value="Rx_N"/>
    <property type="match status" value="1"/>
</dbReference>
<dbReference type="InterPro" id="IPR036388">
    <property type="entry name" value="WH-like_DNA-bd_sf"/>
</dbReference>
<sequence>MQPHTSFTSLLSLGTHASSTYHRHKEKQGVERCEPSEMEFATGAIGPLLPKLGELLKDEYDLQKSVKEGIKFLKAELESMQPALKKVSNIPLDQIDEQVKIWARDVRELSYNIEDIIDTFMLNADALEPTKKRDFTWLINNCRKLSQVKIHHKIGNDIKDVKSQVKEVMERRDRYKIDGVAANPPKTIDPRILGLYEKATNLVGVDKSSDDLIKRLSMGNEASKNLKMVSVVGFGGLGKTTLAKAVFDMLKVQFDCAGFIPVGQKPDIKKVLKDILIEFNKHKYMAFDVEALSERHLIDELREYLDNKRYYWFTIIEAQLSTWKIIKCALVDSSCGSKVITTTRISEVAKEVGGVYRMEPLSNDNSKMLFNKRIFGVNYKGPIVHQLVGATEKILNKCGGVPLSIITIASLLVDKPVEEWFEVYDSIGFGHKDKNEVVQNTRKILSFSYYDLPSYLQTCLLHLSVYPEDHRIEKESLIWKWIAEGFVHEEQGKGLFEVGERYFTELINKSMIQPIEDILHPSIVDGCHVHDMVLDLIRILAKEENFIKVLDRVHEEHNSHAQSRTARRIALHKSWNHDNNNNLATSMEQLRSFNAMECPNNVMPPLESFQVLHVLKLENCVITGGCQLKHLGKLLQLRYLGLRHTRVAELPEEIGYLVHLQVLDVRHTELKVLPATIVKLSKLMRLCVYGCNTRLMTGVGKLTSLQDLSLGEVSEDTCPNFSLELCKLTDLRMLRIDWFTNTDEGSLNALMECLITLCRIQSIRIMFVFYHYPVSYCLMAGWERWEPSPQLRQFSIINVQLPRLPAWVNSMRTPHLSLLDLSVLASEPRDLDVLARMPELRFLRLHIGRTFSWTVAGSSGLFPNLRACRTNIVLTFLQGAMPMLIEVELDVPVSRDGAAANDIGLENLPLLKIVHVWLHCEGATARQVKEAAAAWSRVLQAHPNRPAFDVYLLGEF</sequence>
<dbReference type="GO" id="GO:0043531">
    <property type="term" value="F:ADP binding"/>
    <property type="evidence" value="ECO:0007669"/>
    <property type="project" value="InterPro"/>
</dbReference>
<dbReference type="InterPro" id="IPR038005">
    <property type="entry name" value="RX-like_CC"/>
</dbReference>
<reference evidence="11 12" key="1">
    <citation type="submission" date="2019-11" db="EMBL/GenBank/DDBJ databases">
        <title>Whole genome sequence of Oryza granulata.</title>
        <authorList>
            <person name="Li W."/>
        </authorList>
    </citation>
    <scope>NUCLEOTIDE SEQUENCE [LARGE SCALE GENOMIC DNA]</scope>
    <source>
        <strain evidence="12">cv. Menghai</strain>
        <tissue evidence="11">Leaf</tissue>
    </source>
</reference>
<dbReference type="GO" id="GO:0002758">
    <property type="term" value="P:innate immune response-activating signaling pathway"/>
    <property type="evidence" value="ECO:0007669"/>
    <property type="project" value="UniProtKB-ARBA"/>
</dbReference>
<dbReference type="InterPro" id="IPR027417">
    <property type="entry name" value="P-loop_NTPase"/>
</dbReference>
<evidence type="ECO:0000256" key="4">
    <source>
        <dbReference type="ARBA" id="ARBA00022741"/>
    </source>
</evidence>
<evidence type="ECO:0000256" key="2">
    <source>
        <dbReference type="ARBA" id="ARBA00022614"/>
    </source>
</evidence>
<evidence type="ECO:0000256" key="5">
    <source>
        <dbReference type="ARBA" id="ARBA00022821"/>
    </source>
</evidence>
<organism evidence="11 12">
    <name type="scientific">Oryza meyeriana var. granulata</name>
    <dbReference type="NCBI Taxonomy" id="110450"/>
    <lineage>
        <taxon>Eukaryota</taxon>
        <taxon>Viridiplantae</taxon>
        <taxon>Streptophyta</taxon>
        <taxon>Embryophyta</taxon>
        <taxon>Tracheophyta</taxon>
        <taxon>Spermatophyta</taxon>
        <taxon>Magnoliopsida</taxon>
        <taxon>Liliopsida</taxon>
        <taxon>Poales</taxon>
        <taxon>Poaceae</taxon>
        <taxon>BOP clade</taxon>
        <taxon>Oryzoideae</taxon>
        <taxon>Oryzeae</taxon>
        <taxon>Oryzinae</taxon>
        <taxon>Oryza</taxon>
        <taxon>Oryza meyeriana</taxon>
    </lineage>
</organism>
<dbReference type="Proteomes" id="UP000479710">
    <property type="component" value="Unassembled WGS sequence"/>
</dbReference>
<dbReference type="PRINTS" id="PR00364">
    <property type="entry name" value="DISEASERSIST"/>
</dbReference>
<dbReference type="AlphaFoldDB" id="A0A6G1C9Q2"/>
<name>A0A6G1C9Q2_9ORYZ</name>
<keyword evidence="5" id="KW-0611">Plant defense</keyword>
<dbReference type="SUPFAM" id="SSF52058">
    <property type="entry name" value="L domain-like"/>
    <property type="match status" value="1"/>
</dbReference>
<dbReference type="Pfam" id="PF00931">
    <property type="entry name" value="NB-ARC"/>
    <property type="match status" value="1"/>
</dbReference>
<dbReference type="InterPro" id="IPR044974">
    <property type="entry name" value="Disease_R_plants"/>
</dbReference>
<evidence type="ECO:0000313" key="12">
    <source>
        <dbReference type="Proteomes" id="UP000479710"/>
    </source>
</evidence>
<dbReference type="Pfam" id="PF23559">
    <property type="entry name" value="WHD_DRP"/>
    <property type="match status" value="1"/>
</dbReference>
<dbReference type="InterPro" id="IPR032675">
    <property type="entry name" value="LRR_dom_sf"/>
</dbReference>
<dbReference type="PANTHER" id="PTHR23155">
    <property type="entry name" value="DISEASE RESISTANCE PROTEIN RP"/>
    <property type="match status" value="1"/>
</dbReference>
<comment type="similarity">
    <text evidence="1">Belongs to the disease resistance NB-LRR family.</text>
</comment>
<dbReference type="CDD" id="cd14798">
    <property type="entry name" value="RX-CC_like"/>
    <property type="match status" value="1"/>
</dbReference>
<feature type="domain" description="Disease resistance protein winged helix" evidence="9">
    <location>
        <begin position="465"/>
        <end position="537"/>
    </location>
</feature>
<proteinExistence type="inferred from homology"/>
<dbReference type="GO" id="GO:0042742">
    <property type="term" value="P:defense response to bacterium"/>
    <property type="evidence" value="ECO:0007669"/>
    <property type="project" value="UniProtKB-ARBA"/>
</dbReference>
<dbReference type="Gene3D" id="3.80.10.10">
    <property type="entry name" value="Ribonuclease Inhibitor"/>
    <property type="match status" value="1"/>
</dbReference>
<evidence type="ECO:0000259" key="8">
    <source>
        <dbReference type="Pfam" id="PF18052"/>
    </source>
</evidence>
<dbReference type="GO" id="GO:0009626">
    <property type="term" value="P:plant-type hypersensitive response"/>
    <property type="evidence" value="ECO:0007669"/>
    <property type="project" value="UniProtKB-ARBA"/>
</dbReference>
<dbReference type="Gene3D" id="1.10.8.430">
    <property type="entry name" value="Helical domain of apoptotic protease-activating factors"/>
    <property type="match status" value="1"/>
</dbReference>
<dbReference type="InterPro" id="IPR058922">
    <property type="entry name" value="WHD_DRP"/>
</dbReference>
<dbReference type="InterPro" id="IPR042197">
    <property type="entry name" value="Apaf_helical"/>
</dbReference>
<accession>A0A6G1C9Q2</accession>
<evidence type="ECO:0000259" key="10">
    <source>
        <dbReference type="Pfam" id="PF23598"/>
    </source>
</evidence>
<evidence type="ECO:0000256" key="1">
    <source>
        <dbReference type="ARBA" id="ARBA00008894"/>
    </source>
</evidence>
<keyword evidence="3" id="KW-0677">Repeat</keyword>
<keyword evidence="4" id="KW-0547">Nucleotide-binding</keyword>
<dbReference type="Gene3D" id="1.10.10.10">
    <property type="entry name" value="Winged helix-like DNA-binding domain superfamily/Winged helix DNA-binding domain"/>
    <property type="match status" value="1"/>
</dbReference>
<evidence type="ECO:0008006" key="13">
    <source>
        <dbReference type="Google" id="ProtNLM"/>
    </source>
</evidence>
<dbReference type="OrthoDB" id="693948at2759"/>
<dbReference type="InterPro" id="IPR055414">
    <property type="entry name" value="LRR_R13L4/SHOC2-like"/>
</dbReference>
<feature type="domain" description="Disease resistance R13L4/SHOC-2-like LRR" evidence="10">
    <location>
        <begin position="589"/>
        <end position="947"/>
    </location>
</feature>
<dbReference type="InterPro" id="IPR002182">
    <property type="entry name" value="NB-ARC"/>
</dbReference>
<protein>
    <recommendedName>
        <fullName evidence="13">NB-ARC domain-containing protein</fullName>
    </recommendedName>
</protein>
<dbReference type="EMBL" id="SPHZ02000010">
    <property type="protein sequence ID" value="KAF0896900.1"/>
    <property type="molecule type" value="Genomic_DNA"/>
</dbReference>
<dbReference type="InterPro" id="IPR041118">
    <property type="entry name" value="Rx_N"/>
</dbReference>
<dbReference type="FunFam" id="1.10.10.10:FF:000322">
    <property type="entry name" value="Probable disease resistance protein At1g63360"/>
    <property type="match status" value="1"/>
</dbReference>
<evidence type="ECO:0000313" key="11">
    <source>
        <dbReference type="EMBL" id="KAF0896900.1"/>
    </source>
</evidence>
<dbReference type="SUPFAM" id="SSF52540">
    <property type="entry name" value="P-loop containing nucleoside triphosphate hydrolases"/>
    <property type="match status" value="1"/>
</dbReference>
<gene>
    <name evidence="11" type="ORF">E2562_029588</name>
</gene>
<evidence type="ECO:0000259" key="7">
    <source>
        <dbReference type="Pfam" id="PF00931"/>
    </source>
</evidence>
<comment type="caution">
    <text evidence="11">The sequence shown here is derived from an EMBL/GenBank/DDBJ whole genome shotgun (WGS) entry which is preliminary data.</text>
</comment>
<evidence type="ECO:0000256" key="6">
    <source>
        <dbReference type="ARBA" id="ARBA00023054"/>
    </source>
</evidence>
<evidence type="ECO:0000259" key="9">
    <source>
        <dbReference type="Pfam" id="PF23559"/>
    </source>
</evidence>
<dbReference type="Pfam" id="PF23598">
    <property type="entry name" value="LRR_14"/>
    <property type="match status" value="1"/>
</dbReference>
<evidence type="ECO:0000256" key="3">
    <source>
        <dbReference type="ARBA" id="ARBA00022737"/>
    </source>
</evidence>
<keyword evidence="2" id="KW-0433">Leucine-rich repeat</keyword>
<dbReference type="Gene3D" id="1.20.5.4130">
    <property type="match status" value="1"/>
</dbReference>